<dbReference type="SUPFAM" id="SSF53790">
    <property type="entry name" value="Tetrapyrrole methylase"/>
    <property type="match status" value="1"/>
</dbReference>
<evidence type="ECO:0000256" key="2">
    <source>
        <dbReference type="ARBA" id="ARBA00022573"/>
    </source>
</evidence>
<dbReference type="Gene3D" id="3.40.1010.10">
    <property type="entry name" value="Cobalt-precorrin-4 Transmethylase, Domain 1"/>
    <property type="match status" value="1"/>
</dbReference>
<keyword evidence="3 7" id="KW-0489">Methyltransferase</keyword>
<evidence type="ECO:0000313" key="7">
    <source>
        <dbReference type="EMBL" id="NBG87090.1"/>
    </source>
</evidence>
<dbReference type="CDD" id="cd11646">
    <property type="entry name" value="Precorrin_3B_C17_MT"/>
    <property type="match status" value="1"/>
</dbReference>
<comment type="caution">
    <text evidence="7">The sequence shown here is derived from an EMBL/GenBank/DDBJ whole genome shotgun (WGS) entry which is preliminary data.</text>
</comment>
<keyword evidence="8" id="KW-1185">Reference proteome</keyword>
<dbReference type="EMBL" id="SUMG01000001">
    <property type="protein sequence ID" value="NBG87090.1"/>
    <property type="molecule type" value="Genomic_DNA"/>
</dbReference>
<dbReference type="GO" id="GO:0032259">
    <property type="term" value="P:methylation"/>
    <property type="evidence" value="ECO:0007669"/>
    <property type="project" value="UniProtKB-KW"/>
</dbReference>
<dbReference type="PANTHER" id="PTHR47036:SF1">
    <property type="entry name" value="COBALT-FACTOR III C(17)-METHYLTRANSFERASE-RELATED"/>
    <property type="match status" value="1"/>
</dbReference>
<accession>A0AA44BDG7</accession>
<dbReference type="RefSeq" id="WP_160718393.1">
    <property type="nucleotide sequence ID" value="NZ_SUMG01000001.1"/>
</dbReference>
<reference evidence="7 8" key="1">
    <citation type="submission" date="2019-04" db="EMBL/GenBank/DDBJ databases">
        <title>Isachenkonia alkalipeptolytica gen. nov. sp. nov. a new anaerobic, alkiliphilic organothrophic bacterium capable to reduce synthesized ferrihydrite isolated from a soda lake.</title>
        <authorList>
            <person name="Toshchakov S.V."/>
            <person name="Zavarzina D.G."/>
            <person name="Zhilina T.N."/>
            <person name="Kostrikina N.A."/>
            <person name="Kublanov I.V."/>
        </authorList>
    </citation>
    <scope>NUCLEOTIDE SEQUENCE [LARGE SCALE GENOMIC DNA]</scope>
    <source>
        <strain evidence="7 8">Z-1701</strain>
    </source>
</reference>
<evidence type="ECO:0000256" key="1">
    <source>
        <dbReference type="ARBA" id="ARBA00004953"/>
    </source>
</evidence>
<dbReference type="AlphaFoldDB" id="A0AA44BDG7"/>
<dbReference type="PANTHER" id="PTHR47036">
    <property type="entry name" value="COBALT-FACTOR III C(17)-METHYLTRANSFERASE-RELATED"/>
    <property type="match status" value="1"/>
</dbReference>
<dbReference type="InterPro" id="IPR000878">
    <property type="entry name" value="4pyrrol_Mease"/>
</dbReference>
<dbReference type="GO" id="GO:0009236">
    <property type="term" value="P:cobalamin biosynthetic process"/>
    <property type="evidence" value="ECO:0007669"/>
    <property type="project" value="UniProtKB-KW"/>
</dbReference>
<protein>
    <submittedName>
        <fullName evidence="7">Precorrin-3B C(17)-methyltransferase</fullName>
        <ecNumber evidence="7">2.1.1.131</ecNumber>
    </submittedName>
</protein>
<dbReference type="Proteomes" id="UP000449710">
    <property type="component" value="Unassembled WGS sequence"/>
</dbReference>
<gene>
    <name evidence="7" type="primary">cobJ</name>
    <name evidence="7" type="ORF">ISALK_01115</name>
</gene>
<dbReference type="NCBIfam" id="TIGR01466">
    <property type="entry name" value="cobJ_cbiH"/>
    <property type="match status" value="1"/>
</dbReference>
<dbReference type="InterPro" id="IPR035996">
    <property type="entry name" value="4pyrrol_Methylase_sf"/>
</dbReference>
<evidence type="ECO:0000256" key="3">
    <source>
        <dbReference type="ARBA" id="ARBA00022603"/>
    </source>
</evidence>
<evidence type="ECO:0000256" key="5">
    <source>
        <dbReference type="ARBA" id="ARBA00022691"/>
    </source>
</evidence>
<feature type="domain" description="Tetrapyrrole methylase" evidence="6">
    <location>
        <begin position="5"/>
        <end position="214"/>
    </location>
</feature>
<dbReference type="InterPro" id="IPR051810">
    <property type="entry name" value="Precorrin_MeTrfase"/>
</dbReference>
<dbReference type="GO" id="GO:0030789">
    <property type="term" value="F:precorrin-3B C17-methyltransferase activity"/>
    <property type="evidence" value="ECO:0007669"/>
    <property type="project" value="UniProtKB-EC"/>
</dbReference>
<keyword evidence="5" id="KW-0949">S-adenosyl-L-methionine</keyword>
<dbReference type="Pfam" id="PF00590">
    <property type="entry name" value="TP_methylase"/>
    <property type="match status" value="1"/>
</dbReference>
<dbReference type="EC" id="2.1.1.131" evidence="7"/>
<keyword evidence="2" id="KW-0169">Cobalamin biosynthesis</keyword>
<name>A0AA44BDG7_9CLOT</name>
<organism evidence="7 8">
    <name type="scientific">Isachenkonia alkalipeptolytica</name>
    <dbReference type="NCBI Taxonomy" id="2565777"/>
    <lineage>
        <taxon>Bacteria</taxon>
        <taxon>Bacillati</taxon>
        <taxon>Bacillota</taxon>
        <taxon>Clostridia</taxon>
        <taxon>Eubacteriales</taxon>
        <taxon>Clostridiaceae</taxon>
        <taxon>Isachenkonia</taxon>
    </lineage>
</organism>
<evidence type="ECO:0000256" key="4">
    <source>
        <dbReference type="ARBA" id="ARBA00022679"/>
    </source>
</evidence>
<comment type="pathway">
    <text evidence="1">Cofactor biosynthesis; adenosylcobalamin biosynthesis.</text>
</comment>
<dbReference type="InterPro" id="IPR014776">
    <property type="entry name" value="4pyrrole_Mease_sub2"/>
</dbReference>
<sequence length="247" mass="26804">MKKGKIYAVGIGPGSREHRTLRAVEAIKESTGIVGYKTYIPLIEDLIEDQQVHRLGMKHEVERCEKALSLALQGKTVSLISSGDAGIYAMAGILFEVIEKNNALGKVNIEVVSGVTASSAAAASLGAPIMHDHVSISLSDLLTPWSVIEKHLDLAGQGDFVISLYNPKSKGRPKHLQNATEILLRHRRKDTPVGIVINAKREGESVKITTLEALPTEEVNMFTMVLIGNSNTKILGDFLVTPRGYDL</sequence>
<proteinExistence type="predicted"/>
<evidence type="ECO:0000259" key="6">
    <source>
        <dbReference type="Pfam" id="PF00590"/>
    </source>
</evidence>
<dbReference type="InterPro" id="IPR014777">
    <property type="entry name" value="4pyrrole_Mease_sub1"/>
</dbReference>
<keyword evidence="4 7" id="KW-0808">Transferase</keyword>
<evidence type="ECO:0000313" key="8">
    <source>
        <dbReference type="Proteomes" id="UP000449710"/>
    </source>
</evidence>
<dbReference type="Gene3D" id="3.30.950.10">
    <property type="entry name" value="Methyltransferase, Cobalt-precorrin-4 Transmethylase, Domain 2"/>
    <property type="match status" value="1"/>
</dbReference>
<dbReference type="InterPro" id="IPR006363">
    <property type="entry name" value="Cbl_synth_CobJ/CibH_dom"/>
</dbReference>